<reference evidence="1" key="1">
    <citation type="submission" date="2015-12" db="EMBL/GenBank/DDBJ databases">
        <title>Gene expression during late stages of embryo sac development: a critical building block for successful pollen-pistil interactions.</title>
        <authorList>
            <person name="Liu Y."/>
            <person name="Joly V."/>
            <person name="Sabar M."/>
            <person name="Matton D.P."/>
        </authorList>
    </citation>
    <scope>NUCLEOTIDE SEQUENCE</scope>
</reference>
<evidence type="ECO:0000313" key="1">
    <source>
        <dbReference type="EMBL" id="JAP27202.1"/>
    </source>
</evidence>
<name>A0A0V0I3L1_SOLCH</name>
<protein>
    <submittedName>
        <fullName evidence="1">Putative ovule protein</fullName>
    </submittedName>
</protein>
<proteinExistence type="predicted"/>
<sequence length="66" mass="7643">MVMLLRPSKNVAATMSDPPKMHSSWRIRHTPGNMFEESEQHCLIVKANQSLNYSSNVRVQYQLRPT</sequence>
<dbReference type="EMBL" id="GEDG01011416">
    <property type="protein sequence ID" value="JAP27202.1"/>
    <property type="molecule type" value="Transcribed_RNA"/>
</dbReference>
<organism evidence="1">
    <name type="scientific">Solanum chacoense</name>
    <name type="common">Chaco potato</name>
    <dbReference type="NCBI Taxonomy" id="4108"/>
    <lineage>
        <taxon>Eukaryota</taxon>
        <taxon>Viridiplantae</taxon>
        <taxon>Streptophyta</taxon>
        <taxon>Embryophyta</taxon>
        <taxon>Tracheophyta</taxon>
        <taxon>Spermatophyta</taxon>
        <taxon>Magnoliopsida</taxon>
        <taxon>eudicotyledons</taxon>
        <taxon>Gunneridae</taxon>
        <taxon>Pentapetalae</taxon>
        <taxon>asterids</taxon>
        <taxon>lamiids</taxon>
        <taxon>Solanales</taxon>
        <taxon>Solanaceae</taxon>
        <taxon>Solanoideae</taxon>
        <taxon>Solaneae</taxon>
        <taxon>Solanum</taxon>
    </lineage>
</organism>
<accession>A0A0V0I3L1</accession>
<dbReference type="AlphaFoldDB" id="A0A0V0I3L1"/>